<proteinExistence type="predicted"/>
<dbReference type="InterPro" id="IPR027417">
    <property type="entry name" value="P-loop_NTPase"/>
</dbReference>
<dbReference type="OrthoDB" id="371918at2157"/>
<dbReference type="SUPFAM" id="SSF52540">
    <property type="entry name" value="P-loop containing nucleoside triphosphate hydrolases"/>
    <property type="match status" value="1"/>
</dbReference>
<dbReference type="RefSeq" id="WP_058567018.1">
    <property type="nucleotide sequence ID" value="NZ_LOPW02000016.1"/>
</dbReference>
<dbReference type="Proteomes" id="UP000053621">
    <property type="component" value="Unassembled WGS sequence"/>
</dbReference>
<evidence type="ECO:0000313" key="3">
    <source>
        <dbReference type="Proteomes" id="UP000053621"/>
    </source>
</evidence>
<accession>A0A2P4NPR1</accession>
<dbReference type="InterPro" id="IPR025420">
    <property type="entry name" value="DUF4143"/>
</dbReference>
<protein>
    <submittedName>
        <fullName evidence="2">AAA family ATPase</fullName>
    </submittedName>
</protein>
<feature type="domain" description="DUF4143" evidence="1">
    <location>
        <begin position="322"/>
        <end position="411"/>
    </location>
</feature>
<reference evidence="2" key="1">
    <citation type="submission" date="2017-08" db="EMBL/GenBank/DDBJ databases">
        <title>Haloferax marisrubri sp. nov., isolated from the Discovery deep brine-seawater interface in the Red Sea.</title>
        <authorList>
            <person name="Zhang G."/>
            <person name="Stingl U."/>
        </authorList>
    </citation>
    <scope>NUCLEOTIDE SEQUENCE [LARGE SCALE GENOMIC DNA]</scope>
    <source>
        <strain evidence="2">SB3</strain>
    </source>
</reference>
<keyword evidence="3" id="KW-1185">Reference proteome</keyword>
<organism evidence="2 3">
    <name type="scientific">Haloferax marisrubri</name>
    <dbReference type="NCBI Taxonomy" id="1544719"/>
    <lineage>
        <taxon>Archaea</taxon>
        <taxon>Methanobacteriati</taxon>
        <taxon>Methanobacteriota</taxon>
        <taxon>Stenosarchaea group</taxon>
        <taxon>Halobacteria</taxon>
        <taxon>Halobacteriales</taxon>
        <taxon>Haloferacaceae</taxon>
        <taxon>Haloferax</taxon>
    </lineage>
</organism>
<dbReference type="AlphaFoldDB" id="A0A2P4NPR1"/>
<evidence type="ECO:0000313" key="2">
    <source>
        <dbReference type="EMBL" id="POG55058.1"/>
    </source>
</evidence>
<dbReference type="Pfam" id="PF13635">
    <property type="entry name" value="DUF4143"/>
    <property type="match status" value="1"/>
</dbReference>
<dbReference type="PANTHER" id="PTHR33295:SF18">
    <property type="entry name" value="AAA+ ATPASE DOMAIN-CONTAINING PROTEIN"/>
    <property type="match status" value="1"/>
</dbReference>
<gene>
    <name evidence="2" type="ORF">AUR65_011555</name>
</gene>
<evidence type="ECO:0000259" key="1">
    <source>
        <dbReference type="Pfam" id="PF13635"/>
    </source>
</evidence>
<dbReference type="PANTHER" id="PTHR33295">
    <property type="entry name" value="ATPASE"/>
    <property type="match status" value="1"/>
</dbReference>
<dbReference type="EMBL" id="LOPW02000016">
    <property type="protein sequence ID" value="POG55058.1"/>
    <property type="molecule type" value="Genomic_DNA"/>
</dbReference>
<name>A0A2P4NPR1_9EURY</name>
<comment type="caution">
    <text evidence="2">The sequence shown here is derived from an EMBL/GenBank/DDBJ whole genome shotgun (WGS) entry which is preliminary data.</text>
</comment>
<sequence length="563" mass="63257">MIDSSTTAEDFIADAEYHNPWWSGTGGLEKLRFVSEWKERSDLHRLLDSLETAHDDGVGSLVHAMYGQTGIGKSTMLRQLVAALVDDDAVSYAPGDRERSLVGSVAPRQILYIPLEESLYHLEPPEVAFNRLQSVVDYFDSHVAPRRGTKFVILDDIGALSFGEDDGPDRLQELVDDRTYLFITGIVSPQVDVNTDSWKDTVDQVSGSFPMLPTKFIDAVKQGHVVDFDDEHARKLAETLEHHQVEGLIHRARKEELSSRNIAGMVDALSTLFFDELDTVDHDTLHEAARAYLRRGGSFHSVEGDTVRNDLVKSHFLLYLYKELARYHSVQRPENLHRLGSLAASKAGEELKYTTLSEQLGVDRRTVDSYLSVLEGGLAVGQSHDFALQRYRRTRLYLRDPRHVVLLSQRREHHGFETYTDAGVLNAEFEHALARTVGFDHAKRLAWSLPGESDQRLSVEYAETGSGTVDYVLHGDGLVLPFVLSYQPFADGTLSTALEFDPTTGAHFDESGEELRELSYEAPYRFVVTDALPREVEQSSSLVVDHSGTKVCYLPYWLFLLLA</sequence>